<dbReference type="KEGG" id="bprl:CL2_26430"/>
<protein>
    <submittedName>
        <fullName evidence="2">Uncharacterized protein</fullName>
    </submittedName>
</protein>
<name>D4MVQ3_ANAHA</name>
<evidence type="ECO:0000313" key="2">
    <source>
        <dbReference type="EMBL" id="CBL39469.1"/>
    </source>
</evidence>
<dbReference type="AlphaFoldDB" id="D4MVQ3"/>
<dbReference type="EMBL" id="FP929061">
    <property type="protein sequence ID" value="CBL39469.1"/>
    <property type="molecule type" value="Genomic_DNA"/>
</dbReference>
<gene>
    <name evidence="2" type="ORF">CL2_26430</name>
    <name evidence="1" type="ORF">DO83_10120</name>
    <name evidence="3" type="ORF">G5A72_15950</name>
</gene>
<dbReference type="EMBL" id="CP012098">
    <property type="protein sequence ID" value="AQP39903.1"/>
    <property type="molecule type" value="Genomic_DNA"/>
</dbReference>
<reference evidence="1 5" key="3">
    <citation type="journal article" date="2016" name="Sci. Rep.">
        <title>Accelerated dysbiosis of gut microbiota during aggravation of DSS-induced colitis by a butyrate-producing bacterium.</title>
        <authorList>
            <person name="Zhang Q."/>
            <person name="Wu Y."/>
            <person name="Wang J."/>
            <person name="Wu G."/>
            <person name="Long W."/>
            <person name="Xue Z."/>
            <person name="Wang L."/>
            <person name="Zhang X."/>
            <person name="Pang X."/>
            <person name="Zhao Y."/>
            <person name="Zhao L."/>
            <person name="Zhang C."/>
        </authorList>
    </citation>
    <scope>NUCLEOTIDE SEQUENCE [LARGE SCALE GENOMIC DNA]</scope>
    <source>
        <strain evidence="1 5">BPB5</strain>
    </source>
</reference>
<dbReference type="EMBL" id="JAAITB010000054">
    <property type="protein sequence ID" value="NSJ81039.1"/>
    <property type="molecule type" value="Genomic_DNA"/>
</dbReference>
<evidence type="ECO:0000313" key="1">
    <source>
        <dbReference type="EMBL" id="AQP39903.1"/>
    </source>
</evidence>
<reference evidence="3" key="5">
    <citation type="submission" date="2020-02" db="EMBL/GenBank/DDBJ databases">
        <authorList>
            <person name="Littmann E."/>
            <person name="Sorbara M."/>
        </authorList>
    </citation>
    <scope>NUCLEOTIDE SEQUENCE</scope>
    <source>
        <strain evidence="3">MSK.14.57</strain>
    </source>
</reference>
<dbReference type="Proteomes" id="UP000008960">
    <property type="component" value="Chromosome"/>
</dbReference>
<dbReference type="Proteomes" id="UP001644750">
    <property type="component" value="Unassembled WGS sequence"/>
</dbReference>
<proteinExistence type="predicted"/>
<evidence type="ECO:0000313" key="6">
    <source>
        <dbReference type="Proteomes" id="UP001644750"/>
    </source>
</evidence>
<sequence>MITFILGEDRHVKYFVHSIGQYDYFVIKDAKFSLLHNGKQEAAGVCTIEKDEEKNGYYVDVKIQPVQKSRMYTLEIELKIADEIIKNREKMEVI</sequence>
<evidence type="ECO:0000313" key="4">
    <source>
        <dbReference type="Proteomes" id="UP000008960"/>
    </source>
</evidence>
<dbReference type="PATRIC" id="fig|245018.3.peg.2931"/>
<accession>D4MVQ3</accession>
<reference evidence="2 4" key="2">
    <citation type="submission" date="2010-03" db="EMBL/GenBank/DDBJ databases">
        <authorList>
            <person name="Pajon A."/>
        </authorList>
    </citation>
    <scope>NUCLEOTIDE SEQUENCE [LARGE SCALE GENOMIC DNA]</scope>
    <source>
        <strain evidence="2 4">SSC/2</strain>
    </source>
</reference>
<reference evidence="3 6" key="4">
    <citation type="journal article" date="2020" name="Cell Host Microbe">
        <title>Functional and Genomic Variation between Human-Derived Isolates of Lachnospiraceae Reveals Inter- and Intra-Species Diversity.</title>
        <authorList>
            <person name="Sorbara M.T."/>
            <person name="Littmann E.R."/>
            <person name="Fontana E."/>
            <person name="Moody T.U."/>
            <person name="Kohout C.E."/>
            <person name="Gjonbalaj M."/>
            <person name="Eaton V."/>
            <person name="Seok R."/>
            <person name="Leiner I.M."/>
            <person name="Pamer E.G."/>
        </authorList>
    </citation>
    <scope>NUCLEOTIDE SEQUENCE [LARGE SCALE GENOMIC DNA]</scope>
    <source>
        <strain evidence="3 6">MSK.14.57</strain>
    </source>
</reference>
<reference evidence="2 4" key="1">
    <citation type="submission" date="2010-03" db="EMBL/GenBank/DDBJ databases">
        <title>The genome sequence of Clostridiales sp. SSC/2.</title>
        <authorList>
            <consortium name="metaHIT consortium -- http://www.metahit.eu/"/>
            <person name="Pajon A."/>
            <person name="Turner K."/>
            <person name="Parkhill J."/>
            <person name="Duncan S."/>
            <person name="Flint H."/>
        </authorList>
    </citation>
    <scope>NUCLEOTIDE SEQUENCE [LARGE SCALE GENOMIC DNA]</scope>
    <source>
        <strain evidence="2 4">SSC/2</strain>
    </source>
</reference>
<evidence type="ECO:0000313" key="5">
    <source>
        <dbReference type="Proteomes" id="UP000188159"/>
    </source>
</evidence>
<keyword evidence="6" id="KW-1185">Reference proteome</keyword>
<dbReference type="Proteomes" id="UP000188159">
    <property type="component" value="Chromosome"/>
</dbReference>
<organism evidence="2 4">
    <name type="scientific">Anaerostipes hadrus</name>
    <dbReference type="NCBI Taxonomy" id="649756"/>
    <lineage>
        <taxon>Bacteria</taxon>
        <taxon>Bacillati</taxon>
        <taxon>Bacillota</taxon>
        <taxon>Clostridia</taxon>
        <taxon>Lachnospirales</taxon>
        <taxon>Lachnospiraceae</taxon>
        <taxon>Anaerostipes</taxon>
    </lineage>
</organism>
<dbReference type="RefSeq" id="WP_015530789.1">
    <property type="nucleotide sequence ID" value="NC_021016.1"/>
</dbReference>
<evidence type="ECO:0000313" key="3">
    <source>
        <dbReference type="EMBL" id="NSJ81039.1"/>
    </source>
</evidence>